<evidence type="ECO:0000256" key="1">
    <source>
        <dbReference type="ARBA" id="ARBA00023002"/>
    </source>
</evidence>
<evidence type="ECO:0000313" key="4">
    <source>
        <dbReference type="EMBL" id="GAA2206581.1"/>
    </source>
</evidence>
<dbReference type="EMBL" id="BAAAQX010000004">
    <property type="protein sequence ID" value="GAA2206581.1"/>
    <property type="molecule type" value="Genomic_DNA"/>
</dbReference>
<dbReference type="RefSeq" id="WP_344472927.1">
    <property type="nucleotide sequence ID" value="NZ_BAAAQX010000004.1"/>
</dbReference>
<name>A0ABN3CB39_9ACTN</name>
<proteinExistence type="predicted"/>
<comment type="caution">
    <text evidence="4">The sequence shown here is derived from an EMBL/GenBank/DDBJ whole genome shotgun (WGS) entry which is preliminary data.</text>
</comment>
<keyword evidence="5" id="KW-1185">Reference proteome</keyword>
<feature type="domain" description="TauD/TfdA-like" evidence="3">
    <location>
        <begin position="54"/>
        <end position="267"/>
    </location>
</feature>
<reference evidence="4 5" key="1">
    <citation type="journal article" date="2019" name="Int. J. Syst. Evol. Microbiol.">
        <title>The Global Catalogue of Microorganisms (GCM) 10K type strain sequencing project: providing services to taxonomists for standard genome sequencing and annotation.</title>
        <authorList>
            <consortium name="The Broad Institute Genomics Platform"/>
            <consortium name="The Broad Institute Genome Sequencing Center for Infectious Disease"/>
            <person name="Wu L."/>
            <person name="Ma J."/>
        </authorList>
    </citation>
    <scope>NUCLEOTIDE SEQUENCE [LARGE SCALE GENOMIC DNA]</scope>
    <source>
        <strain evidence="4 5">JCM 16114</strain>
    </source>
</reference>
<dbReference type="Gene3D" id="3.60.130.10">
    <property type="entry name" value="Clavaminate synthase-like"/>
    <property type="match status" value="1"/>
</dbReference>
<accession>A0ABN3CB39</accession>
<dbReference type="SUPFAM" id="SSF51197">
    <property type="entry name" value="Clavaminate synthase-like"/>
    <property type="match status" value="1"/>
</dbReference>
<evidence type="ECO:0000313" key="5">
    <source>
        <dbReference type="Proteomes" id="UP001499843"/>
    </source>
</evidence>
<dbReference type="Pfam" id="PF02668">
    <property type="entry name" value="TauD"/>
    <property type="match status" value="1"/>
</dbReference>
<evidence type="ECO:0000256" key="2">
    <source>
        <dbReference type="ARBA" id="ARBA00023004"/>
    </source>
</evidence>
<evidence type="ECO:0000259" key="3">
    <source>
        <dbReference type="Pfam" id="PF02668"/>
    </source>
</evidence>
<dbReference type="InterPro" id="IPR003819">
    <property type="entry name" value="TauD/TfdA-like"/>
</dbReference>
<keyword evidence="1" id="KW-0560">Oxidoreductase</keyword>
<dbReference type="InterPro" id="IPR042098">
    <property type="entry name" value="TauD-like_sf"/>
</dbReference>
<sequence>MTSREKLLDGGGILPPPATPIIHATAAAFLDGPVRDALKCLASTGCAVVQLDEPLPARRFLAFGALLGEAMPEKDPAVLPYVEEEVILNLRREHATTADVSLQPFATNSLSLHTESSGRKAAEQPRYIVLMCVAPGHDPTASQTVLVPMAAVESRIGPQAAATLRVTRYRHSAEGPHLLRTVDGRPVFSFRDFLSQTLQWTHLGQDADDVNRAVLSLLAAMYGTSATGVHWARGMIVVIDNTFFFHGRTASPPAAAASAAPRHLKRLRIM</sequence>
<organism evidence="4 5">
    <name type="scientific">Nonomuraea monospora</name>
    <dbReference type="NCBI Taxonomy" id="568818"/>
    <lineage>
        <taxon>Bacteria</taxon>
        <taxon>Bacillati</taxon>
        <taxon>Actinomycetota</taxon>
        <taxon>Actinomycetes</taxon>
        <taxon>Streptosporangiales</taxon>
        <taxon>Streptosporangiaceae</taxon>
        <taxon>Nonomuraea</taxon>
    </lineage>
</organism>
<dbReference type="Proteomes" id="UP001499843">
    <property type="component" value="Unassembled WGS sequence"/>
</dbReference>
<gene>
    <name evidence="4" type="ORF">GCM10009850_020390</name>
</gene>
<keyword evidence="2" id="KW-0408">Iron</keyword>
<protein>
    <recommendedName>
        <fullName evidence="3">TauD/TfdA-like domain-containing protein</fullName>
    </recommendedName>
</protein>